<gene>
    <name evidence="2" type="primary">phnP</name>
    <name evidence="2" type="ORF">AMURIS_00333</name>
</gene>
<reference evidence="2 3" key="1">
    <citation type="submission" date="2018-01" db="EMBL/GenBank/DDBJ databases">
        <authorList>
            <person name="Gaut B.S."/>
            <person name="Morton B.R."/>
            <person name="Clegg M.T."/>
            <person name="Duvall M.R."/>
        </authorList>
    </citation>
    <scope>NUCLEOTIDE SEQUENCE [LARGE SCALE GENOMIC DNA]</scope>
    <source>
        <strain evidence="2">GP69</strain>
    </source>
</reference>
<sequence>MILTFMGTGASEGVPGAFCQCPDCMEARKLGGRELRSRSQLLVNRDLLIDMGPETYWKSVLYGIELSRVKYLFITHSHCDHLEEKLLGFRGAWFGREMIEPVLYAYGNEKVAQKICTRLEGCQAAGIKEACCMQTVHPFETLQAGNYSVTALPAIHAPGEEAFIYLIEDKEGKSVLYATDTGNLTEDTYAFLNGKHLNCVIMDCTLGAKNVTDTYHMGLRDNRVIQERLNSMGIADANTRFLCTHISHGTGGYRYLAECAERLGMELVWDGMEAEI</sequence>
<evidence type="ECO:0000313" key="2">
    <source>
        <dbReference type="EMBL" id="SOY27629.1"/>
    </source>
</evidence>
<dbReference type="SUPFAM" id="SSF56281">
    <property type="entry name" value="Metallo-hydrolase/oxidoreductase"/>
    <property type="match status" value="1"/>
</dbReference>
<dbReference type="PANTHER" id="PTHR42663">
    <property type="entry name" value="HYDROLASE C777.06C-RELATED-RELATED"/>
    <property type="match status" value="1"/>
</dbReference>
<organism evidence="2 3">
    <name type="scientific">Acetatifactor muris</name>
    <dbReference type="NCBI Taxonomy" id="879566"/>
    <lineage>
        <taxon>Bacteria</taxon>
        <taxon>Bacillati</taxon>
        <taxon>Bacillota</taxon>
        <taxon>Clostridia</taxon>
        <taxon>Lachnospirales</taxon>
        <taxon>Lachnospiraceae</taxon>
        <taxon>Acetatifactor</taxon>
    </lineage>
</organism>
<evidence type="ECO:0000259" key="1">
    <source>
        <dbReference type="Pfam" id="PF12706"/>
    </source>
</evidence>
<dbReference type="InterPro" id="IPR036866">
    <property type="entry name" value="RibonucZ/Hydroxyglut_hydro"/>
</dbReference>
<dbReference type="Pfam" id="PF12706">
    <property type="entry name" value="Lactamase_B_2"/>
    <property type="match status" value="1"/>
</dbReference>
<dbReference type="EMBL" id="OFSM01000002">
    <property type="protein sequence ID" value="SOY27629.1"/>
    <property type="molecule type" value="Genomic_DNA"/>
</dbReference>
<dbReference type="GO" id="GO:0103043">
    <property type="term" value="F:phosphoribosyl 1,2-cyclic phosphate phosphodiesterase activity"/>
    <property type="evidence" value="ECO:0007669"/>
    <property type="project" value="UniProtKB-EC"/>
</dbReference>
<dbReference type="Proteomes" id="UP000236311">
    <property type="component" value="Unassembled WGS sequence"/>
</dbReference>
<accession>A0A2K4ZB12</accession>
<dbReference type="EC" id="3.1.4.55" evidence="2"/>
<protein>
    <submittedName>
        <fullName evidence="2">Phosphoribosyl 1,2-cyclic phosphodiesterase</fullName>
        <ecNumber evidence="2">3.1.4.55</ecNumber>
    </submittedName>
</protein>
<keyword evidence="3" id="KW-1185">Reference proteome</keyword>
<dbReference type="AlphaFoldDB" id="A0A2K4ZB12"/>
<dbReference type="OrthoDB" id="9781189at2"/>
<dbReference type="PANTHER" id="PTHR42663:SF6">
    <property type="entry name" value="HYDROLASE C777.06C-RELATED"/>
    <property type="match status" value="1"/>
</dbReference>
<keyword evidence="2" id="KW-0378">Hydrolase</keyword>
<dbReference type="RefSeq" id="WP_103237767.1">
    <property type="nucleotide sequence ID" value="NZ_JANJZD010000002.1"/>
</dbReference>
<dbReference type="Gene3D" id="3.60.15.10">
    <property type="entry name" value="Ribonuclease Z/Hydroxyacylglutathione hydrolase-like"/>
    <property type="match status" value="1"/>
</dbReference>
<feature type="domain" description="Metallo-beta-lactamase" evidence="1">
    <location>
        <begin position="63"/>
        <end position="221"/>
    </location>
</feature>
<proteinExistence type="predicted"/>
<evidence type="ECO:0000313" key="3">
    <source>
        <dbReference type="Proteomes" id="UP000236311"/>
    </source>
</evidence>
<dbReference type="InterPro" id="IPR001279">
    <property type="entry name" value="Metallo-B-lactamas"/>
</dbReference>
<name>A0A2K4ZB12_9FIRM</name>